<feature type="compositionally biased region" description="Acidic residues" evidence="1">
    <location>
        <begin position="15"/>
        <end position="33"/>
    </location>
</feature>
<name>A0A8S9FLM1_BRACR</name>
<dbReference type="AlphaFoldDB" id="A0A8S9FLM1"/>
<comment type="caution">
    <text evidence="2">The sequence shown here is derived from an EMBL/GenBank/DDBJ whole genome shotgun (WGS) entry which is preliminary data.</text>
</comment>
<dbReference type="EMBL" id="QGKY02002305">
    <property type="protein sequence ID" value="KAF2533989.1"/>
    <property type="molecule type" value="Genomic_DNA"/>
</dbReference>
<feature type="compositionally biased region" description="Basic and acidic residues" evidence="1">
    <location>
        <begin position="64"/>
        <end position="75"/>
    </location>
</feature>
<gene>
    <name evidence="2" type="ORF">F2Q70_00031048</name>
</gene>
<reference evidence="2" key="1">
    <citation type="submission" date="2019-12" db="EMBL/GenBank/DDBJ databases">
        <title>Genome sequencing and annotation of Brassica cretica.</title>
        <authorList>
            <person name="Studholme D.J."/>
            <person name="Sarris P.F."/>
        </authorList>
    </citation>
    <scope>NUCLEOTIDE SEQUENCE</scope>
    <source>
        <strain evidence="2">PFS-102/07</strain>
        <tissue evidence="2">Leaf</tissue>
    </source>
</reference>
<accession>A0A8S9FLM1</accession>
<organism evidence="2">
    <name type="scientific">Brassica cretica</name>
    <name type="common">Mustard</name>
    <dbReference type="NCBI Taxonomy" id="69181"/>
    <lineage>
        <taxon>Eukaryota</taxon>
        <taxon>Viridiplantae</taxon>
        <taxon>Streptophyta</taxon>
        <taxon>Embryophyta</taxon>
        <taxon>Tracheophyta</taxon>
        <taxon>Spermatophyta</taxon>
        <taxon>Magnoliopsida</taxon>
        <taxon>eudicotyledons</taxon>
        <taxon>Gunneridae</taxon>
        <taxon>Pentapetalae</taxon>
        <taxon>rosids</taxon>
        <taxon>malvids</taxon>
        <taxon>Brassicales</taxon>
        <taxon>Brassicaceae</taxon>
        <taxon>Brassiceae</taxon>
        <taxon>Brassica</taxon>
    </lineage>
</organism>
<protein>
    <submittedName>
        <fullName evidence="2">Uncharacterized protein</fullName>
    </submittedName>
</protein>
<evidence type="ECO:0000313" key="2">
    <source>
        <dbReference type="EMBL" id="KAF2533989.1"/>
    </source>
</evidence>
<proteinExistence type="predicted"/>
<sequence>MGDYSEAGNSYDSNQDSDLDETDQAWINEEDGCDWSCSDNDYSISEDGPAGEAYPEPEPPDYSPECHGEETARDDPESDQEYSWKEEADTEIIIEEEREQEEDFSETNEDVDRREEQDETESQISLGYVETSFEDEAENRHGFAKEEQFLSEAGEDEDEYEAHHQPHYVCFSGHEQGPEAYLRWEHDMEDWFQHHNIQEEEKSIIAEDTLTKNAFWH</sequence>
<feature type="compositionally biased region" description="Acidic residues" evidence="1">
    <location>
        <begin position="88"/>
        <end position="109"/>
    </location>
</feature>
<evidence type="ECO:0000256" key="1">
    <source>
        <dbReference type="SAM" id="MobiDB-lite"/>
    </source>
</evidence>
<feature type="region of interest" description="Disordered" evidence="1">
    <location>
        <begin position="1"/>
        <end position="129"/>
    </location>
</feature>